<proteinExistence type="predicted"/>
<evidence type="ECO:0000313" key="3">
    <source>
        <dbReference type="Proteomes" id="UP000325743"/>
    </source>
</evidence>
<reference evidence="2 3" key="1">
    <citation type="submission" date="2018-09" db="EMBL/GenBank/DDBJ databases">
        <title>Complete genome sequence of Cupriavidus oxalaticus T2, a bacterium capable of phenol tolerance and degradation.</title>
        <authorList>
            <person name="Yan J."/>
        </authorList>
    </citation>
    <scope>NUCLEOTIDE SEQUENCE [LARGE SCALE GENOMIC DNA]</scope>
    <source>
        <strain evidence="2 3">T2</strain>
    </source>
</reference>
<dbReference type="InterPro" id="IPR018691">
    <property type="entry name" value="DUF2188"/>
</dbReference>
<evidence type="ECO:0000256" key="1">
    <source>
        <dbReference type="SAM" id="MobiDB-lite"/>
    </source>
</evidence>
<feature type="region of interest" description="Disordered" evidence="1">
    <location>
        <begin position="67"/>
        <end position="89"/>
    </location>
</feature>
<gene>
    <name evidence="2" type="ORF">D2917_20175</name>
</gene>
<protein>
    <submittedName>
        <fullName evidence="2">DUF2188 domain-containing protein</fullName>
    </submittedName>
</protein>
<dbReference type="Proteomes" id="UP000325743">
    <property type="component" value="Chromosome 2"/>
</dbReference>
<name>A0A5P3VMA2_9BURK</name>
<sequence length="89" mass="9785">MPGKNIHVVPTHNGWAVEAEGRSGNQQRFTSMDHAIATGTEKARRAKVDLLIHGRDHQIMERSSFCNDPRDIDGSPHPCIAGQGTVQRS</sequence>
<accession>A0A5P3VMA2</accession>
<dbReference type="Pfam" id="PF09954">
    <property type="entry name" value="DUF2188"/>
    <property type="match status" value="1"/>
</dbReference>
<dbReference type="RefSeq" id="WP_151071716.1">
    <property type="nucleotide sequence ID" value="NZ_CP032519.1"/>
</dbReference>
<dbReference type="EMBL" id="CP032519">
    <property type="protein sequence ID" value="QEZ46553.1"/>
    <property type="molecule type" value="Genomic_DNA"/>
</dbReference>
<organism evidence="2 3">
    <name type="scientific">Cupriavidus oxalaticus</name>
    <dbReference type="NCBI Taxonomy" id="96344"/>
    <lineage>
        <taxon>Bacteria</taxon>
        <taxon>Pseudomonadati</taxon>
        <taxon>Pseudomonadota</taxon>
        <taxon>Betaproteobacteria</taxon>
        <taxon>Burkholderiales</taxon>
        <taxon>Burkholderiaceae</taxon>
        <taxon>Cupriavidus</taxon>
    </lineage>
</organism>
<evidence type="ECO:0000313" key="2">
    <source>
        <dbReference type="EMBL" id="QEZ46553.1"/>
    </source>
</evidence>
<dbReference type="AlphaFoldDB" id="A0A5P3VMA2"/>